<dbReference type="Pfam" id="PF00899">
    <property type="entry name" value="ThiF"/>
    <property type="match status" value="1"/>
</dbReference>
<protein>
    <submittedName>
        <fullName evidence="2">PRTRC system ThiF family protein</fullName>
    </submittedName>
</protein>
<accession>A0A1G6ZT70</accession>
<dbReference type="EMBL" id="FNAG01000015">
    <property type="protein sequence ID" value="SDE05015.1"/>
    <property type="molecule type" value="Genomic_DNA"/>
</dbReference>
<evidence type="ECO:0000259" key="1">
    <source>
        <dbReference type="Pfam" id="PF00899"/>
    </source>
</evidence>
<dbReference type="Gene3D" id="3.40.50.720">
    <property type="entry name" value="NAD(P)-binding Rossmann-like Domain"/>
    <property type="match status" value="1"/>
</dbReference>
<sequence>MPDQPFFLPERWADHRVQITVIGAGGTGSQFLDQLASLESTLTRLGHPGFEVVVYDGDAVSPANVGRQRFTAVDVGLNKAQILVHRINLFYGLDWQAQPRHLDPTALPWVDLVVTCVDKALFRVQLGEAHAERHSGALWLDFGNGADRGNVVLGHLGRGDRGGLRLPNVLDLYPELADMEAADAEQPSCSTEEAIRRQAWPVNRIAAMIGAELLWTLFREGRIETHGAFFSLAPMRVQPLAIDPEAWAFMGLQTPPSIK</sequence>
<evidence type="ECO:0000313" key="3">
    <source>
        <dbReference type="Proteomes" id="UP000199603"/>
    </source>
</evidence>
<dbReference type="InterPro" id="IPR035985">
    <property type="entry name" value="Ubiquitin-activating_enz"/>
</dbReference>
<dbReference type="SUPFAM" id="SSF69572">
    <property type="entry name" value="Activating enzymes of the ubiquitin-like proteins"/>
    <property type="match status" value="1"/>
</dbReference>
<dbReference type="InterPro" id="IPR000594">
    <property type="entry name" value="ThiF_NAD_FAD-bd"/>
</dbReference>
<organism evidence="2 3">
    <name type="scientific">Aquimonas voraii</name>
    <dbReference type="NCBI Taxonomy" id="265719"/>
    <lineage>
        <taxon>Bacteria</taxon>
        <taxon>Pseudomonadati</taxon>
        <taxon>Pseudomonadota</taxon>
        <taxon>Gammaproteobacteria</taxon>
        <taxon>Lysobacterales</taxon>
        <taxon>Lysobacteraceae</taxon>
        <taxon>Aquimonas</taxon>
    </lineage>
</organism>
<dbReference type="GO" id="GO:0008641">
    <property type="term" value="F:ubiquitin-like modifier activating enzyme activity"/>
    <property type="evidence" value="ECO:0007669"/>
    <property type="project" value="InterPro"/>
</dbReference>
<proteinExistence type="predicted"/>
<gene>
    <name evidence="2" type="ORF">SAMN04488509_11544</name>
</gene>
<dbReference type="NCBIfam" id="TIGR03736">
    <property type="entry name" value="PRTRC_ThiF"/>
    <property type="match status" value="1"/>
</dbReference>
<reference evidence="2 3" key="1">
    <citation type="submission" date="2016-10" db="EMBL/GenBank/DDBJ databases">
        <authorList>
            <person name="de Groot N.N."/>
        </authorList>
    </citation>
    <scope>NUCLEOTIDE SEQUENCE [LARGE SCALE GENOMIC DNA]</scope>
    <source>
        <strain evidence="2 3">DSM 16957</strain>
    </source>
</reference>
<dbReference type="STRING" id="265719.SAMN04488509_11544"/>
<keyword evidence="3" id="KW-1185">Reference proteome</keyword>
<dbReference type="Proteomes" id="UP000199603">
    <property type="component" value="Unassembled WGS sequence"/>
</dbReference>
<feature type="domain" description="THIF-type NAD/FAD binding fold" evidence="1">
    <location>
        <begin position="16"/>
        <end position="236"/>
    </location>
</feature>
<dbReference type="OrthoDB" id="5298642at2"/>
<dbReference type="AlphaFoldDB" id="A0A1G6ZT70"/>
<dbReference type="InterPro" id="IPR022500">
    <property type="entry name" value="PRTRC_ThiF"/>
</dbReference>
<evidence type="ECO:0000313" key="2">
    <source>
        <dbReference type="EMBL" id="SDE05015.1"/>
    </source>
</evidence>
<name>A0A1G6ZT70_9GAMM</name>